<evidence type="ECO:0000256" key="21">
    <source>
        <dbReference type="PIRSR" id="PIRSR640198-3"/>
    </source>
</evidence>
<feature type="binding site" evidence="20">
    <location>
        <begin position="399"/>
        <end position="400"/>
    </location>
    <ligand>
        <name>ATP</name>
        <dbReference type="ChEBI" id="CHEBI:30616"/>
    </ligand>
</feature>
<evidence type="ECO:0000256" key="12">
    <source>
        <dbReference type="ARBA" id="ARBA00022989"/>
    </source>
</evidence>
<evidence type="ECO:0000256" key="11">
    <source>
        <dbReference type="ARBA" id="ARBA00022840"/>
    </source>
</evidence>
<evidence type="ECO:0000256" key="2">
    <source>
        <dbReference type="ARBA" id="ARBA00009742"/>
    </source>
</evidence>
<sequence length="452" mass="51769">MNILLIVISILLSVICVLLALFQHYYFINKLYKRPSLKYDVPVFDDLIPSKENKFENNLNYPLQQIDDHDSDIVLNDLNSVLESRPQQKDTIGYILKNDKATGTDSEVYNTLQAAIAFKLSGKSLKALKLFEHAAAIAPENADVLNRYGEFLEQQHQDVLTADELYFKALTHSPNHEAALTNRKRTAPVVEGLDYKLFKDIDKRNDFLKNRVKLGGFETVKKQAYYLHIYHTVGIEGNTMTVEQLRYLLQTGQVVSGKSLVEHNEVLGIEKAMQYIKLLVRADYIGIKEILGIHRRVMGHVDPMASGVFRDEKVFVGSHIPPPYEDIPDLMENYVEWLNSEEAQNMHPVRYAALAHYKLVDIHPFVDGNGRTSRLIMNMILLKAGYPPVMVLKEQRETYYDSLKTANMGDVRPFVRFVAQCTLQILDMYIYGTRFLSLEGNSEEGKKIITFE</sequence>
<dbReference type="EMBL" id="OU896720">
    <property type="protein sequence ID" value="CAG9817008.1"/>
    <property type="molecule type" value="Genomic_DNA"/>
</dbReference>
<feature type="site" description="Important for autoinhibition of adenylyltransferase activity" evidence="21">
    <location>
        <position position="236"/>
    </location>
</feature>
<feature type="binding site" evidence="20">
    <location>
        <begin position="316"/>
        <end position="319"/>
    </location>
    <ligand>
        <name>ATP</name>
        <dbReference type="ChEBI" id="CHEBI:30616"/>
    </ligand>
</feature>
<dbReference type="Proteomes" id="UP001153737">
    <property type="component" value="Chromosome 14"/>
</dbReference>
<evidence type="ECO:0000256" key="18">
    <source>
        <dbReference type="ARBA" id="ARBA00049297"/>
    </source>
</evidence>
<reference evidence="24" key="2">
    <citation type="submission" date="2022-10" db="EMBL/GenBank/DDBJ databases">
        <authorList>
            <consortium name="ENA_rothamsted_submissions"/>
            <consortium name="culmorum"/>
            <person name="King R."/>
        </authorList>
    </citation>
    <scope>NUCLEOTIDE SEQUENCE</scope>
</reference>
<dbReference type="GO" id="GO:0005524">
    <property type="term" value="F:ATP binding"/>
    <property type="evidence" value="ECO:0007669"/>
    <property type="project" value="UniProtKB-KW"/>
</dbReference>
<evidence type="ECO:0000256" key="9">
    <source>
        <dbReference type="ARBA" id="ARBA00022801"/>
    </source>
</evidence>
<dbReference type="GO" id="GO:0016020">
    <property type="term" value="C:membrane"/>
    <property type="evidence" value="ECO:0007669"/>
    <property type="project" value="UniProtKB-SubCell"/>
</dbReference>
<evidence type="ECO:0000256" key="4">
    <source>
        <dbReference type="ARBA" id="ARBA00022679"/>
    </source>
</evidence>
<evidence type="ECO:0000259" key="23">
    <source>
        <dbReference type="PROSITE" id="PS51459"/>
    </source>
</evidence>
<dbReference type="Gene3D" id="1.25.40.10">
    <property type="entry name" value="Tetratricopeptide repeat domain"/>
    <property type="match status" value="1"/>
</dbReference>
<feature type="transmembrane region" description="Helical" evidence="22">
    <location>
        <begin position="6"/>
        <end position="28"/>
    </location>
</feature>
<evidence type="ECO:0000256" key="20">
    <source>
        <dbReference type="PIRSR" id="PIRSR640198-2"/>
    </source>
</evidence>
<evidence type="ECO:0000256" key="16">
    <source>
        <dbReference type="ARBA" id="ARBA00047939"/>
    </source>
</evidence>
<proteinExistence type="inferred from homology"/>
<evidence type="ECO:0000313" key="24">
    <source>
        <dbReference type="EMBL" id="CAG9817008.1"/>
    </source>
</evidence>
<keyword evidence="7" id="KW-0677">Repeat</keyword>
<dbReference type="OrthoDB" id="439046at2759"/>
<dbReference type="InterPro" id="IPR011990">
    <property type="entry name" value="TPR-like_helical_dom_sf"/>
</dbReference>
<organism evidence="24 25">
    <name type="scientific">Phaedon cochleariae</name>
    <name type="common">Mustard beetle</name>
    <dbReference type="NCBI Taxonomy" id="80249"/>
    <lineage>
        <taxon>Eukaryota</taxon>
        <taxon>Metazoa</taxon>
        <taxon>Ecdysozoa</taxon>
        <taxon>Arthropoda</taxon>
        <taxon>Hexapoda</taxon>
        <taxon>Insecta</taxon>
        <taxon>Pterygota</taxon>
        <taxon>Neoptera</taxon>
        <taxon>Endopterygota</taxon>
        <taxon>Coleoptera</taxon>
        <taxon>Polyphaga</taxon>
        <taxon>Cucujiformia</taxon>
        <taxon>Chrysomeloidea</taxon>
        <taxon>Chrysomelidae</taxon>
        <taxon>Chrysomelinae</taxon>
        <taxon>Chrysomelini</taxon>
        <taxon>Phaedon</taxon>
    </lineage>
</organism>
<evidence type="ECO:0000313" key="25">
    <source>
        <dbReference type="Proteomes" id="UP001153737"/>
    </source>
</evidence>
<comment type="similarity">
    <text evidence="2">Belongs to the fic family.</text>
</comment>
<dbReference type="GO" id="GO:0016787">
    <property type="term" value="F:hydrolase activity"/>
    <property type="evidence" value="ECO:0007669"/>
    <property type="project" value="UniProtKB-KW"/>
</dbReference>
<evidence type="ECO:0000256" key="5">
    <source>
        <dbReference type="ARBA" id="ARBA00022692"/>
    </source>
</evidence>
<keyword evidence="6" id="KW-0548">Nucleotidyltransferase</keyword>
<keyword evidence="4" id="KW-0808">Transferase</keyword>
<evidence type="ECO:0000256" key="1">
    <source>
        <dbReference type="ARBA" id="ARBA00004167"/>
    </source>
</evidence>
<protein>
    <recommendedName>
        <fullName evidence="3">Protein adenylyltransferase Fic</fullName>
        <ecNumber evidence="15">2.7.7.108</ecNumber>
    </recommendedName>
    <alternativeName>
        <fullName evidence="14">De-AMPylase Fic</fullName>
    </alternativeName>
</protein>
<comment type="subcellular location">
    <subcellularLocation>
        <location evidence="1">Membrane</location>
        <topology evidence="1">Single-pass membrane protein</topology>
    </subcellularLocation>
</comment>
<evidence type="ECO:0000256" key="15">
    <source>
        <dbReference type="ARBA" id="ARBA00034531"/>
    </source>
</evidence>
<feature type="active site" evidence="19">
    <location>
        <position position="363"/>
    </location>
</feature>
<keyword evidence="5 22" id="KW-0812">Transmembrane</keyword>
<evidence type="ECO:0000256" key="3">
    <source>
        <dbReference type="ARBA" id="ARBA00014915"/>
    </source>
</evidence>
<evidence type="ECO:0000256" key="10">
    <source>
        <dbReference type="ARBA" id="ARBA00022803"/>
    </source>
</evidence>
<keyword evidence="25" id="KW-1185">Reference proteome</keyword>
<evidence type="ECO:0000256" key="8">
    <source>
        <dbReference type="ARBA" id="ARBA00022741"/>
    </source>
</evidence>
<reference evidence="24" key="1">
    <citation type="submission" date="2022-01" db="EMBL/GenBank/DDBJ databases">
        <authorList>
            <person name="King R."/>
        </authorList>
    </citation>
    <scope>NUCLEOTIDE SEQUENCE</scope>
</reference>
<dbReference type="GO" id="GO:0070733">
    <property type="term" value="F:AMPylase activity"/>
    <property type="evidence" value="ECO:0007669"/>
    <property type="project" value="UniProtKB-EC"/>
</dbReference>
<evidence type="ECO:0000256" key="22">
    <source>
        <dbReference type="SAM" id="Phobius"/>
    </source>
</evidence>
<evidence type="ECO:0000256" key="13">
    <source>
        <dbReference type="ARBA" id="ARBA00023136"/>
    </source>
</evidence>
<comment type="catalytic activity">
    <reaction evidence="17">
        <text>L-tyrosyl-[protein] + ATP = O-(5'-adenylyl)-L-tyrosyl-[protein] + diphosphate</text>
        <dbReference type="Rhea" id="RHEA:54288"/>
        <dbReference type="Rhea" id="RHEA-COMP:10136"/>
        <dbReference type="Rhea" id="RHEA-COMP:13846"/>
        <dbReference type="ChEBI" id="CHEBI:30616"/>
        <dbReference type="ChEBI" id="CHEBI:33019"/>
        <dbReference type="ChEBI" id="CHEBI:46858"/>
        <dbReference type="ChEBI" id="CHEBI:83624"/>
        <dbReference type="EC" id="2.7.7.108"/>
    </reaction>
</comment>
<gene>
    <name evidence="24" type="ORF">PHAECO_LOCUS4023</name>
</gene>
<evidence type="ECO:0000256" key="14">
    <source>
        <dbReference type="ARBA" id="ARBA00030885"/>
    </source>
</evidence>
<evidence type="ECO:0000256" key="17">
    <source>
        <dbReference type="ARBA" id="ARBA00048696"/>
    </source>
</evidence>
<keyword evidence="10" id="KW-0802">TPR repeat</keyword>
<dbReference type="InterPro" id="IPR036597">
    <property type="entry name" value="Fido-like_dom_sf"/>
</dbReference>
<name>A0A9N9WZ99_PHACE</name>
<dbReference type="Gene3D" id="1.10.3290.10">
    <property type="entry name" value="Fido-like domain"/>
    <property type="match status" value="1"/>
</dbReference>
<dbReference type="PANTHER" id="PTHR13504:SF34">
    <property type="entry name" value="PROTEIN ADENYLYLTRANSFERASE FICD"/>
    <property type="match status" value="1"/>
</dbReference>
<dbReference type="Pfam" id="PF02661">
    <property type="entry name" value="Fic"/>
    <property type="match status" value="1"/>
</dbReference>
<comment type="catalytic activity">
    <reaction evidence="18">
        <text>3-O-(5'-adenylyl)-L-threonyl-[protein] + H2O = L-threonyl-[protein] + AMP + H(+)</text>
        <dbReference type="Rhea" id="RHEA:55932"/>
        <dbReference type="Rhea" id="RHEA-COMP:11060"/>
        <dbReference type="Rhea" id="RHEA-COMP:13847"/>
        <dbReference type="ChEBI" id="CHEBI:15377"/>
        <dbReference type="ChEBI" id="CHEBI:15378"/>
        <dbReference type="ChEBI" id="CHEBI:30013"/>
        <dbReference type="ChEBI" id="CHEBI:138113"/>
        <dbReference type="ChEBI" id="CHEBI:456215"/>
    </reaction>
</comment>
<evidence type="ECO:0000256" key="7">
    <source>
        <dbReference type="ARBA" id="ARBA00022737"/>
    </source>
</evidence>
<dbReference type="InterPro" id="IPR040198">
    <property type="entry name" value="Fido_containing"/>
</dbReference>
<keyword evidence="8 20" id="KW-0547">Nucleotide-binding</keyword>
<evidence type="ECO:0000256" key="19">
    <source>
        <dbReference type="PIRSR" id="PIRSR640198-1"/>
    </source>
</evidence>
<dbReference type="AlphaFoldDB" id="A0A9N9WZ99"/>
<feature type="binding site" evidence="20">
    <location>
        <position position="407"/>
    </location>
    <ligand>
        <name>ATP</name>
        <dbReference type="ChEBI" id="CHEBI:30616"/>
    </ligand>
</feature>
<accession>A0A9N9WZ99</accession>
<dbReference type="PROSITE" id="PS51459">
    <property type="entry name" value="FIDO"/>
    <property type="match status" value="1"/>
</dbReference>
<dbReference type="SUPFAM" id="SSF48452">
    <property type="entry name" value="TPR-like"/>
    <property type="match status" value="1"/>
</dbReference>
<keyword evidence="11 20" id="KW-0067">ATP-binding</keyword>
<keyword evidence="12 22" id="KW-1133">Transmembrane helix</keyword>
<dbReference type="InterPro" id="IPR003812">
    <property type="entry name" value="Fido"/>
</dbReference>
<dbReference type="EC" id="2.7.7.108" evidence="15"/>
<dbReference type="SUPFAM" id="SSF140931">
    <property type="entry name" value="Fic-like"/>
    <property type="match status" value="1"/>
</dbReference>
<comment type="catalytic activity">
    <reaction evidence="16">
        <text>L-threonyl-[protein] + ATP = 3-O-(5'-adenylyl)-L-threonyl-[protein] + diphosphate</text>
        <dbReference type="Rhea" id="RHEA:54292"/>
        <dbReference type="Rhea" id="RHEA-COMP:11060"/>
        <dbReference type="Rhea" id="RHEA-COMP:13847"/>
        <dbReference type="ChEBI" id="CHEBI:30013"/>
        <dbReference type="ChEBI" id="CHEBI:30616"/>
        <dbReference type="ChEBI" id="CHEBI:33019"/>
        <dbReference type="ChEBI" id="CHEBI:138113"/>
        <dbReference type="EC" id="2.7.7.108"/>
    </reaction>
</comment>
<evidence type="ECO:0000256" key="6">
    <source>
        <dbReference type="ARBA" id="ARBA00022695"/>
    </source>
</evidence>
<keyword evidence="9" id="KW-0378">Hydrolase</keyword>
<feature type="domain" description="Fido" evidence="23">
    <location>
        <begin position="285"/>
        <end position="420"/>
    </location>
</feature>
<dbReference type="PANTHER" id="PTHR13504">
    <property type="entry name" value="FIDO DOMAIN-CONTAINING PROTEIN DDB_G0283145"/>
    <property type="match status" value="1"/>
</dbReference>
<feature type="binding site" evidence="20">
    <location>
        <begin position="367"/>
        <end position="374"/>
    </location>
    <ligand>
        <name>ATP</name>
        <dbReference type="ChEBI" id="CHEBI:30616"/>
    </ligand>
</feature>
<keyword evidence="13 22" id="KW-0472">Membrane</keyword>